<accession>A0A2I2L3S0</accession>
<protein>
    <submittedName>
        <fullName evidence="1">Uncharacterized protein</fullName>
    </submittedName>
</protein>
<dbReference type="EMBL" id="LT906555">
    <property type="protein sequence ID" value="SNW62173.1"/>
    <property type="molecule type" value="Genomic_DNA"/>
</dbReference>
<proteinExistence type="predicted"/>
<dbReference type="GeneID" id="35382038"/>
<evidence type="ECO:0000313" key="1">
    <source>
        <dbReference type="EMBL" id="SNW62173.1"/>
    </source>
</evidence>
<gene>
    <name evidence="1" type="ORF">ORPV_269</name>
</gene>
<sequence length="298" mass="35142">METLPTEIVLNEILSKIDQVTSLSYLMATPKYRHLVESNINKYFPISNRLTTKELSEIVRKNEVITLARLLINNDLNNIDLLNIIMDTQNVTLLEKYKSFIKYNYRSNNDTSRKISSLLGRYANSKIRDIVDDDNENYTTSTYDSTNQILKILLEESEEYILYTGLTERNFKEEVYRDMFLNLMDVRLYETCRFILSIIYVSVDVLSIITRYDDLDTVKYAMERYIQDGGSYNDIDYYVILENLFTNPVGDRYVYILDYLFSLPIKYDYSNIYNETEANGQIDDDVKQLLLSYIPQEN</sequence>
<organism evidence="1">
    <name type="scientific">Orpheovirus IHUMI-LCC2</name>
    <dbReference type="NCBI Taxonomy" id="2023057"/>
    <lineage>
        <taxon>Viruses</taxon>
        <taxon>Varidnaviria</taxon>
        <taxon>Bamfordvirae</taxon>
        <taxon>Nucleocytoviricota</taxon>
        <taxon>Megaviricetes</taxon>
        <taxon>Pimascovirales</taxon>
        <taxon>Ocovirineae</taxon>
        <taxon>Orpheoviridae</taxon>
        <taxon>Alphaorpheovirus</taxon>
        <taxon>Alphaorpheovirus massiliense</taxon>
    </lineage>
</organism>
<dbReference type="Proteomes" id="UP000236316">
    <property type="component" value="Segment"/>
</dbReference>
<evidence type="ECO:0000313" key="2">
    <source>
        <dbReference type="Proteomes" id="UP000236316"/>
    </source>
</evidence>
<reference evidence="1" key="1">
    <citation type="submission" date="2017-08" db="EMBL/GenBank/DDBJ databases">
        <authorList>
            <consortium name="Urmite Genomes"/>
        </authorList>
    </citation>
    <scope>NUCLEOTIDE SEQUENCE [LARGE SCALE GENOMIC DNA]</scope>
    <source>
        <strain evidence="1">IHUMI-LCC2</strain>
    </source>
</reference>
<keyword evidence="2" id="KW-1185">Reference proteome</keyword>
<dbReference type="RefSeq" id="YP_009448475.1">
    <property type="nucleotide sequence ID" value="NC_036594.1"/>
</dbReference>
<name>A0A2I2L3S0_9VIRU</name>
<dbReference type="KEGG" id="vg:35382038"/>